<dbReference type="AlphaFoldDB" id="A0A0V1GI98"/>
<feature type="compositionally biased region" description="Polar residues" evidence="1">
    <location>
        <begin position="7"/>
        <end position="18"/>
    </location>
</feature>
<dbReference type="Proteomes" id="UP000055024">
    <property type="component" value="Unassembled WGS sequence"/>
</dbReference>
<sequence length="96" mass="10836">MRGPSKVRSSADNPSKASLHSHRSVSRFLNVSGHEVIVIIDADQDIDHYRRSLPLSHLGFSLCRSPIGVLTRHWLDLATDPRDRKRLHQSACPWCA</sequence>
<protein>
    <submittedName>
        <fullName evidence="2">Uncharacterized protein</fullName>
    </submittedName>
</protein>
<evidence type="ECO:0000313" key="3">
    <source>
        <dbReference type="Proteomes" id="UP000055024"/>
    </source>
</evidence>
<feature type="region of interest" description="Disordered" evidence="1">
    <location>
        <begin position="1"/>
        <end position="22"/>
    </location>
</feature>
<name>A0A0V1GI98_9BILA</name>
<proteinExistence type="predicted"/>
<evidence type="ECO:0000313" key="2">
    <source>
        <dbReference type="EMBL" id="KRY97523.1"/>
    </source>
</evidence>
<organism evidence="2 3">
    <name type="scientific">Trichinella zimbabwensis</name>
    <dbReference type="NCBI Taxonomy" id="268475"/>
    <lineage>
        <taxon>Eukaryota</taxon>
        <taxon>Metazoa</taxon>
        <taxon>Ecdysozoa</taxon>
        <taxon>Nematoda</taxon>
        <taxon>Enoplea</taxon>
        <taxon>Dorylaimia</taxon>
        <taxon>Trichinellida</taxon>
        <taxon>Trichinellidae</taxon>
        <taxon>Trichinella</taxon>
    </lineage>
</organism>
<comment type="caution">
    <text evidence="2">The sequence shown here is derived from an EMBL/GenBank/DDBJ whole genome shotgun (WGS) entry which is preliminary data.</text>
</comment>
<keyword evidence="3" id="KW-1185">Reference proteome</keyword>
<dbReference type="EMBL" id="JYDP01001987">
    <property type="protein sequence ID" value="KRY97523.1"/>
    <property type="molecule type" value="Genomic_DNA"/>
</dbReference>
<accession>A0A0V1GI98</accession>
<evidence type="ECO:0000256" key="1">
    <source>
        <dbReference type="SAM" id="MobiDB-lite"/>
    </source>
</evidence>
<reference evidence="2 3" key="1">
    <citation type="submission" date="2015-01" db="EMBL/GenBank/DDBJ databases">
        <title>Evolution of Trichinella species and genotypes.</title>
        <authorList>
            <person name="Korhonen P.K."/>
            <person name="Edoardo P."/>
            <person name="Giuseppe L.R."/>
            <person name="Gasser R.B."/>
        </authorList>
    </citation>
    <scope>NUCLEOTIDE SEQUENCE [LARGE SCALE GENOMIC DNA]</scope>
    <source>
        <strain evidence="2">ISS1029</strain>
    </source>
</reference>
<gene>
    <name evidence="2" type="ORF">T11_15861</name>
</gene>